<dbReference type="EMBL" id="QJHK01000033">
    <property type="protein sequence ID" value="PXY38761.1"/>
    <property type="molecule type" value="Genomic_DNA"/>
</dbReference>
<evidence type="ECO:0008006" key="4">
    <source>
        <dbReference type="Google" id="ProtNLM"/>
    </source>
</evidence>
<gene>
    <name evidence="2" type="ORF">DMB65_21340</name>
</gene>
<evidence type="ECO:0000313" key="3">
    <source>
        <dbReference type="Proteomes" id="UP000247903"/>
    </source>
</evidence>
<evidence type="ECO:0000313" key="2">
    <source>
        <dbReference type="EMBL" id="PXY38761.1"/>
    </source>
</evidence>
<dbReference type="Proteomes" id="UP000247903">
    <property type="component" value="Unassembled WGS sequence"/>
</dbReference>
<keyword evidence="1" id="KW-0732">Signal</keyword>
<protein>
    <recommendedName>
        <fullName evidence="4">DUF4468 domain-containing protein</fullName>
    </recommendedName>
</protein>
<sequence length="177" mass="20550">MLPKINLMKNLFLILFALFTAYCNAQKISEDHIDEFTKNHVKRTDWEGLTFEMKAVTSYRFSKIDNQYFIQLKIMLGDVYFSINENDELMLKLINEEIVTLKNIKYTTTCVGCGSTGFNGSQSQGINVSYNISNEQYQLLTQNTISKIRIYTSKNYIDLEIKKKKADILQKALKLLE</sequence>
<name>A0A2V4BJ15_9FLAO</name>
<reference evidence="2 3" key="1">
    <citation type="submission" date="2018-05" db="EMBL/GenBank/DDBJ databases">
        <title>Flavobacterium sp. strain IMCC34759, incomplete genome.</title>
        <authorList>
            <person name="Joung Y."/>
            <person name="Cho J."/>
        </authorList>
    </citation>
    <scope>NUCLEOTIDE SEQUENCE [LARGE SCALE GENOMIC DNA]</scope>
    <source>
        <strain evidence="2 3">IMCC34759</strain>
    </source>
</reference>
<keyword evidence="3" id="KW-1185">Reference proteome</keyword>
<feature type="signal peptide" evidence="1">
    <location>
        <begin position="1"/>
        <end position="25"/>
    </location>
</feature>
<proteinExistence type="predicted"/>
<dbReference type="AlphaFoldDB" id="A0A2V4BJ15"/>
<comment type="caution">
    <text evidence="2">The sequence shown here is derived from an EMBL/GenBank/DDBJ whole genome shotgun (WGS) entry which is preliminary data.</text>
</comment>
<evidence type="ECO:0000256" key="1">
    <source>
        <dbReference type="SAM" id="SignalP"/>
    </source>
</evidence>
<feature type="chain" id="PRO_5016063537" description="DUF4468 domain-containing protein" evidence="1">
    <location>
        <begin position="26"/>
        <end position="177"/>
    </location>
</feature>
<accession>A0A2V4BJ15</accession>
<organism evidence="2 3">
    <name type="scientific">Flavobacterium cheongpyeongense</name>
    <dbReference type="NCBI Taxonomy" id="2212651"/>
    <lineage>
        <taxon>Bacteria</taxon>
        <taxon>Pseudomonadati</taxon>
        <taxon>Bacteroidota</taxon>
        <taxon>Flavobacteriia</taxon>
        <taxon>Flavobacteriales</taxon>
        <taxon>Flavobacteriaceae</taxon>
        <taxon>Flavobacterium</taxon>
    </lineage>
</organism>